<accession>A0A1M5YM64</accession>
<evidence type="ECO:0000256" key="1">
    <source>
        <dbReference type="ARBA" id="ARBA00022723"/>
    </source>
</evidence>
<dbReference type="InterPro" id="IPR013154">
    <property type="entry name" value="ADH-like_N"/>
</dbReference>
<dbReference type="Gene3D" id="3.40.50.720">
    <property type="entry name" value="NAD(P)-binding Rossmann-like Domain"/>
    <property type="match status" value="1"/>
</dbReference>
<dbReference type="SUPFAM" id="SSF50129">
    <property type="entry name" value="GroES-like"/>
    <property type="match status" value="1"/>
</dbReference>
<keyword evidence="2" id="KW-0862">Zinc</keyword>
<evidence type="ECO:0000256" key="3">
    <source>
        <dbReference type="ARBA" id="ARBA00023002"/>
    </source>
</evidence>
<dbReference type="InterPro" id="IPR020843">
    <property type="entry name" value="ER"/>
</dbReference>
<dbReference type="RefSeq" id="WP_073079698.1">
    <property type="nucleotide sequence ID" value="NZ_FQXV01000009.1"/>
</dbReference>
<dbReference type="PANTHER" id="PTHR43401">
    <property type="entry name" value="L-THREONINE 3-DEHYDROGENASE"/>
    <property type="match status" value="1"/>
</dbReference>
<dbReference type="Proteomes" id="UP000183995">
    <property type="component" value="Unassembled WGS sequence"/>
</dbReference>
<dbReference type="EMBL" id="FQXV01000009">
    <property type="protein sequence ID" value="SHI12643.1"/>
    <property type="molecule type" value="Genomic_DNA"/>
</dbReference>
<feature type="domain" description="Enoyl reductase (ER)" evidence="4">
    <location>
        <begin position="14"/>
        <end position="366"/>
    </location>
</feature>
<dbReference type="PANTHER" id="PTHR43401:SF2">
    <property type="entry name" value="L-THREONINE 3-DEHYDROGENASE"/>
    <property type="match status" value="1"/>
</dbReference>
<dbReference type="SMART" id="SM00829">
    <property type="entry name" value="PKS_ER"/>
    <property type="match status" value="1"/>
</dbReference>
<protein>
    <submittedName>
        <fullName evidence="5">D-arabinose 1-dehydrogenase, Zn-dependent alcohol dehydrogenase family</fullName>
    </submittedName>
</protein>
<proteinExistence type="predicted"/>
<keyword evidence="3" id="KW-0560">Oxidoreductase</keyword>
<dbReference type="InterPro" id="IPR050129">
    <property type="entry name" value="Zn_alcohol_dh"/>
</dbReference>
<dbReference type="Pfam" id="PF08240">
    <property type="entry name" value="ADH_N"/>
    <property type="match status" value="1"/>
</dbReference>
<dbReference type="GO" id="GO:0046872">
    <property type="term" value="F:metal ion binding"/>
    <property type="evidence" value="ECO:0007669"/>
    <property type="project" value="UniProtKB-KW"/>
</dbReference>
<dbReference type="AlphaFoldDB" id="A0A1M5YM64"/>
<evidence type="ECO:0000256" key="2">
    <source>
        <dbReference type="ARBA" id="ARBA00022833"/>
    </source>
</evidence>
<dbReference type="Pfam" id="PF00107">
    <property type="entry name" value="ADH_zinc_N"/>
    <property type="match status" value="1"/>
</dbReference>
<dbReference type="SUPFAM" id="SSF51735">
    <property type="entry name" value="NAD(P)-binding Rossmann-fold domains"/>
    <property type="match status" value="1"/>
</dbReference>
<dbReference type="InterPro" id="IPR036291">
    <property type="entry name" value="NAD(P)-bd_dom_sf"/>
</dbReference>
<dbReference type="OrthoDB" id="9769198at2"/>
<dbReference type="InterPro" id="IPR011032">
    <property type="entry name" value="GroES-like_sf"/>
</dbReference>
<evidence type="ECO:0000313" key="6">
    <source>
        <dbReference type="Proteomes" id="UP000183995"/>
    </source>
</evidence>
<reference evidence="5 6" key="1">
    <citation type="submission" date="2016-11" db="EMBL/GenBank/DDBJ databases">
        <authorList>
            <person name="Jaros S."/>
            <person name="Januszkiewicz K."/>
            <person name="Wedrychowicz H."/>
        </authorList>
    </citation>
    <scope>NUCLEOTIDE SEQUENCE [LARGE SCALE GENOMIC DNA]</scope>
    <source>
        <strain evidence="5 6">DSM 10068</strain>
    </source>
</reference>
<gene>
    <name evidence="5" type="ORF">SAMN02745823_02601</name>
</gene>
<dbReference type="STRING" id="1123282.SAMN02745823_02601"/>
<keyword evidence="1" id="KW-0479">Metal-binding</keyword>
<organism evidence="5 6">
    <name type="scientific">Sporobacter termitidis DSM 10068</name>
    <dbReference type="NCBI Taxonomy" id="1123282"/>
    <lineage>
        <taxon>Bacteria</taxon>
        <taxon>Bacillati</taxon>
        <taxon>Bacillota</taxon>
        <taxon>Clostridia</taxon>
        <taxon>Eubacteriales</taxon>
        <taxon>Oscillospiraceae</taxon>
        <taxon>Sporobacter</taxon>
    </lineage>
</organism>
<keyword evidence="6" id="KW-1185">Reference proteome</keyword>
<dbReference type="GO" id="GO:0016491">
    <property type="term" value="F:oxidoreductase activity"/>
    <property type="evidence" value="ECO:0007669"/>
    <property type="project" value="UniProtKB-KW"/>
</dbReference>
<evidence type="ECO:0000313" key="5">
    <source>
        <dbReference type="EMBL" id="SHI12643.1"/>
    </source>
</evidence>
<sequence length="369" mass="39937">MDIPKTSKAMVLTRFSQPLELLDIPVPELKDGDMLVKVDLASVCGTDVHLARDELSMHPPTPIIMGHETVGEIYYLPDSVKTDVAGTPVKAGDRIMWSHFFDGTCYSCKVLHEPVLCEHSRGYGFSNAYELRGGYAEYEVVLSGTDFVRVPDNVTSEEAVGACCAGRTVVNAFDKLYNCGGIRQGDSVVVTGVGPVGLYAIVMAAQSGASRVIAVDISENRLEFAKKWGATHVVNAKDHPDEAERVKYIRGLCGGRGADVIIECSGVLSVFAENFKILANPSKYLIIGQTSDKSVPIVPNDIQHHNAVVIGSHSGDIRHYIKCLKFIEAHKDKYPFGEIISKKYPLAEANVALADMRSGVALKAALVNG</sequence>
<evidence type="ECO:0000259" key="4">
    <source>
        <dbReference type="SMART" id="SM00829"/>
    </source>
</evidence>
<name>A0A1M5YM64_9FIRM</name>
<dbReference type="Gene3D" id="3.90.180.10">
    <property type="entry name" value="Medium-chain alcohol dehydrogenases, catalytic domain"/>
    <property type="match status" value="1"/>
</dbReference>
<dbReference type="CDD" id="cd08231">
    <property type="entry name" value="MDR_TM0436_like"/>
    <property type="match status" value="1"/>
</dbReference>
<dbReference type="InterPro" id="IPR013149">
    <property type="entry name" value="ADH-like_C"/>
</dbReference>